<organism evidence="5">
    <name type="scientific">marine sediment metagenome</name>
    <dbReference type="NCBI Taxonomy" id="412755"/>
    <lineage>
        <taxon>unclassified sequences</taxon>
        <taxon>metagenomes</taxon>
        <taxon>ecological metagenomes</taxon>
    </lineage>
</organism>
<protein>
    <recommendedName>
        <fullName evidence="4">Molybdopterin oxidoreductase domain-containing protein</fullName>
    </recommendedName>
</protein>
<evidence type="ECO:0000259" key="4">
    <source>
        <dbReference type="Pfam" id="PF00384"/>
    </source>
</evidence>
<reference evidence="5" key="1">
    <citation type="journal article" date="2014" name="Front. Microbiol.">
        <title>High frequency of phylogenetically diverse reductive dehalogenase-homologous genes in deep subseafloor sedimentary metagenomes.</title>
        <authorList>
            <person name="Kawai M."/>
            <person name="Futagami T."/>
            <person name="Toyoda A."/>
            <person name="Takaki Y."/>
            <person name="Nishi S."/>
            <person name="Hori S."/>
            <person name="Arai W."/>
            <person name="Tsubouchi T."/>
            <person name="Morono Y."/>
            <person name="Uchiyama I."/>
            <person name="Ito T."/>
            <person name="Fujiyama A."/>
            <person name="Inagaki F."/>
            <person name="Takami H."/>
        </authorList>
    </citation>
    <scope>NUCLEOTIDE SEQUENCE</scope>
    <source>
        <strain evidence="5">Expedition CK06-06</strain>
    </source>
</reference>
<dbReference type="GO" id="GO:0046872">
    <property type="term" value="F:metal ion binding"/>
    <property type="evidence" value="ECO:0007669"/>
    <property type="project" value="UniProtKB-KW"/>
</dbReference>
<name>X1T3F5_9ZZZZ</name>
<dbReference type="GO" id="GO:0022904">
    <property type="term" value="P:respiratory electron transport chain"/>
    <property type="evidence" value="ECO:0007669"/>
    <property type="project" value="TreeGrafter"/>
</dbReference>
<dbReference type="EMBL" id="BARW01006071">
    <property type="protein sequence ID" value="GAI85926.1"/>
    <property type="molecule type" value="Genomic_DNA"/>
</dbReference>
<feature type="domain" description="Molybdopterin oxidoreductase" evidence="4">
    <location>
        <begin position="79"/>
        <end position="247"/>
    </location>
</feature>
<proteinExistence type="predicted"/>
<evidence type="ECO:0000256" key="1">
    <source>
        <dbReference type="ARBA" id="ARBA00022723"/>
    </source>
</evidence>
<dbReference type="Gene3D" id="3.40.228.10">
    <property type="entry name" value="Dimethylsulfoxide Reductase, domain 2"/>
    <property type="match status" value="1"/>
</dbReference>
<keyword evidence="3" id="KW-0411">Iron-sulfur</keyword>
<dbReference type="PANTHER" id="PTHR43105">
    <property type="entry name" value="RESPIRATORY NITRATE REDUCTASE"/>
    <property type="match status" value="1"/>
</dbReference>
<dbReference type="AlphaFoldDB" id="X1T3F5"/>
<keyword evidence="2" id="KW-0408">Iron</keyword>
<dbReference type="GO" id="GO:0003954">
    <property type="term" value="F:NADH dehydrogenase activity"/>
    <property type="evidence" value="ECO:0007669"/>
    <property type="project" value="TreeGrafter"/>
</dbReference>
<dbReference type="InterPro" id="IPR006656">
    <property type="entry name" value="Mopterin_OxRdtase"/>
</dbReference>
<gene>
    <name evidence="5" type="ORF">S12H4_12706</name>
</gene>
<dbReference type="Gene3D" id="3.40.50.740">
    <property type="match status" value="1"/>
</dbReference>
<evidence type="ECO:0000313" key="5">
    <source>
        <dbReference type="EMBL" id="GAI85926.1"/>
    </source>
</evidence>
<dbReference type="PANTHER" id="PTHR43105:SF10">
    <property type="entry name" value="NADH-QUINONE OXIDOREDUCTASE SUBUNIT G"/>
    <property type="match status" value="1"/>
</dbReference>
<dbReference type="GO" id="GO:0051536">
    <property type="term" value="F:iron-sulfur cluster binding"/>
    <property type="evidence" value="ECO:0007669"/>
    <property type="project" value="UniProtKB-KW"/>
</dbReference>
<dbReference type="Pfam" id="PF00384">
    <property type="entry name" value="Molybdopterin"/>
    <property type="match status" value="1"/>
</dbReference>
<dbReference type="GO" id="GO:0016020">
    <property type="term" value="C:membrane"/>
    <property type="evidence" value="ECO:0007669"/>
    <property type="project" value="TreeGrafter"/>
</dbReference>
<evidence type="ECO:0000256" key="2">
    <source>
        <dbReference type="ARBA" id="ARBA00023004"/>
    </source>
</evidence>
<comment type="caution">
    <text evidence="5">The sequence shown here is derived from an EMBL/GenBank/DDBJ whole genome shotgun (WGS) entry which is preliminary data.</text>
</comment>
<evidence type="ECO:0000256" key="3">
    <source>
        <dbReference type="ARBA" id="ARBA00023014"/>
    </source>
</evidence>
<sequence>MLNYIITYDLVDHGFVQSRTTGFEDFAREMRRYPLEEIINAFWVKPSKIIEAAHLYIRAQRLVIIVNADTVTPDELILINDLALITGNVGRDGAGIIVLRASGNAQGLIDMGVSPDYLPGQQPLTDIAVRQKFEAAWHRTLPLEKGRDAIGIIKGVEKGDIQGILVVGIDAISEIGNAIFEVPIFSVLVHTVFPETPPYPDVVLPGATFAESEGTFTNCERRIQRLHRAIPPFSGKENWEIISLLARVLDYSMDYPSVSSISAEIADLAPIFKAGIYGEQWPFLDNGKFGTKDGLAQLCLAEPENSEVVEKV</sequence>
<accession>X1T3F5</accession>
<dbReference type="InterPro" id="IPR050123">
    <property type="entry name" value="Prok_molybdopt-oxidoreductase"/>
</dbReference>
<dbReference type="SUPFAM" id="SSF53706">
    <property type="entry name" value="Formate dehydrogenase/DMSO reductase, domains 1-3"/>
    <property type="match status" value="1"/>
</dbReference>
<keyword evidence="1" id="KW-0479">Metal-binding</keyword>